<protein>
    <submittedName>
        <fullName evidence="2">Uncharacterized protein</fullName>
    </submittedName>
</protein>
<reference evidence="2" key="2">
    <citation type="journal article" date="2015" name="Fish Shellfish Immunol.">
        <title>Early steps in the European eel (Anguilla anguilla)-Vibrio vulnificus interaction in the gills: Role of the RtxA13 toxin.</title>
        <authorList>
            <person name="Callol A."/>
            <person name="Pajuelo D."/>
            <person name="Ebbesson L."/>
            <person name="Teles M."/>
            <person name="MacKenzie S."/>
            <person name="Amaro C."/>
        </authorList>
    </citation>
    <scope>NUCLEOTIDE SEQUENCE</scope>
</reference>
<evidence type="ECO:0000256" key="1">
    <source>
        <dbReference type="SAM" id="Phobius"/>
    </source>
</evidence>
<keyword evidence="1" id="KW-0472">Membrane</keyword>
<feature type="transmembrane region" description="Helical" evidence="1">
    <location>
        <begin position="12"/>
        <end position="33"/>
    </location>
</feature>
<name>A0A0E9T272_ANGAN</name>
<reference evidence="2" key="1">
    <citation type="submission" date="2014-11" db="EMBL/GenBank/DDBJ databases">
        <authorList>
            <person name="Amaro Gonzalez C."/>
        </authorList>
    </citation>
    <scope>NUCLEOTIDE SEQUENCE</scope>
</reference>
<accession>A0A0E9T272</accession>
<keyword evidence="1" id="KW-0812">Transmembrane</keyword>
<evidence type="ECO:0000313" key="2">
    <source>
        <dbReference type="EMBL" id="JAH47632.1"/>
    </source>
</evidence>
<dbReference type="AlphaFoldDB" id="A0A0E9T272"/>
<keyword evidence="1" id="KW-1133">Transmembrane helix</keyword>
<organism evidence="2">
    <name type="scientific">Anguilla anguilla</name>
    <name type="common">European freshwater eel</name>
    <name type="synonym">Muraena anguilla</name>
    <dbReference type="NCBI Taxonomy" id="7936"/>
    <lineage>
        <taxon>Eukaryota</taxon>
        <taxon>Metazoa</taxon>
        <taxon>Chordata</taxon>
        <taxon>Craniata</taxon>
        <taxon>Vertebrata</taxon>
        <taxon>Euteleostomi</taxon>
        <taxon>Actinopterygii</taxon>
        <taxon>Neopterygii</taxon>
        <taxon>Teleostei</taxon>
        <taxon>Anguilliformes</taxon>
        <taxon>Anguillidae</taxon>
        <taxon>Anguilla</taxon>
    </lineage>
</organism>
<dbReference type="EMBL" id="GBXM01060945">
    <property type="protein sequence ID" value="JAH47632.1"/>
    <property type="molecule type" value="Transcribed_RNA"/>
</dbReference>
<sequence>MSIISEPKVMCWNVTLVSGLHACPVVLGTLSVLSSVMTKKQSLECGFR</sequence>
<proteinExistence type="predicted"/>